<sequence length="180" mass="20162">MTDATRYQAPMIRKAQLTDANSIAELGAHVFTTTFAHSVQPQELRAFLDESYTVAAIIKDLQDLNRDVILSASREGEILGFAYLTRGSSEPCVADVPDKVELQRIYVHPSAHGKGVGRLLANTLEEMAREQGFKSMWLGVWEENTRAIKAYQKWGYKLVGDHDFVIGTVIQTDFIMLKSL</sequence>
<name>A0A9P8ZVX0_9PEZI</name>
<dbReference type="OrthoDB" id="9975416at2759"/>
<proteinExistence type="predicted"/>
<reference evidence="4" key="1">
    <citation type="journal article" date="2021" name="Nat. Commun.">
        <title>Genetic determinants of endophytism in the Arabidopsis root mycobiome.</title>
        <authorList>
            <person name="Mesny F."/>
            <person name="Miyauchi S."/>
            <person name="Thiergart T."/>
            <person name="Pickel B."/>
            <person name="Atanasova L."/>
            <person name="Karlsson M."/>
            <person name="Huettel B."/>
            <person name="Barry K.W."/>
            <person name="Haridas S."/>
            <person name="Chen C."/>
            <person name="Bauer D."/>
            <person name="Andreopoulos W."/>
            <person name="Pangilinan J."/>
            <person name="LaButti K."/>
            <person name="Riley R."/>
            <person name="Lipzen A."/>
            <person name="Clum A."/>
            <person name="Drula E."/>
            <person name="Henrissat B."/>
            <person name="Kohler A."/>
            <person name="Grigoriev I.V."/>
            <person name="Martin F.M."/>
            <person name="Hacquard S."/>
        </authorList>
    </citation>
    <scope>NUCLEOTIDE SEQUENCE</scope>
    <source>
        <strain evidence="4">MPI-SDFR-AT-0073</strain>
    </source>
</reference>
<evidence type="ECO:0000256" key="1">
    <source>
        <dbReference type="ARBA" id="ARBA00022679"/>
    </source>
</evidence>
<dbReference type="InterPro" id="IPR050832">
    <property type="entry name" value="Bact_Acetyltransf"/>
</dbReference>
<dbReference type="GeneID" id="70136650"/>
<dbReference type="EMBL" id="JAGPXC010000006">
    <property type="protein sequence ID" value="KAH6652366.1"/>
    <property type="molecule type" value="Genomic_DNA"/>
</dbReference>
<evidence type="ECO:0000259" key="3">
    <source>
        <dbReference type="PROSITE" id="PS51186"/>
    </source>
</evidence>
<dbReference type="GO" id="GO:0016747">
    <property type="term" value="F:acyltransferase activity, transferring groups other than amino-acyl groups"/>
    <property type="evidence" value="ECO:0007669"/>
    <property type="project" value="InterPro"/>
</dbReference>
<dbReference type="Gene3D" id="3.40.630.30">
    <property type="match status" value="1"/>
</dbReference>
<evidence type="ECO:0000313" key="4">
    <source>
        <dbReference type="EMBL" id="KAH6652366.1"/>
    </source>
</evidence>
<evidence type="ECO:0000313" key="5">
    <source>
        <dbReference type="Proteomes" id="UP000758603"/>
    </source>
</evidence>
<comment type="caution">
    <text evidence="4">The sequence shown here is derived from an EMBL/GenBank/DDBJ whole genome shotgun (WGS) entry which is preliminary data.</text>
</comment>
<organism evidence="4 5">
    <name type="scientific">Truncatella angustata</name>
    <dbReference type="NCBI Taxonomy" id="152316"/>
    <lineage>
        <taxon>Eukaryota</taxon>
        <taxon>Fungi</taxon>
        <taxon>Dikarya</taxon>
        <taxon>Ascomycota</taxon>
        <taxon>Pezizomycotina</taxon>
        <taxon>Sordariomycetes</taxon>
        <taxon>Xylariomycetidae</taxon>
        <taxon>Amphisphaeriales</taxon>
        <taxon>Sporocadaceae</taxon>
        <taxon>Truncatella</taxon>
    </lineage>
</organism>
<dbReference type="PROSITE" id="PS51186">
    <property type="entry name" value="GNAT"/>
    <property type="match status" value="1"/>
</dbReference>
<dbReference type="CDD" id="cd04301">
    <property type="entry name" value="NAT_SF"/>
    <property type="match status" value="1"/>
</dbReference>
<dbReference type="InterPro" id="IPR016181">
    <property type="entry name" value="Acyl_CoA_acyltransferase"/>
</dbReference>
<dbReference type="RefSeq" id="XP_045956644.1">
    <property type="nucleotide sequence ID" value="XM_046107759.1"/>
</dbReference>
<dbReference type="SUPFAM" id="SSF55729">
    <property type="entry name" value="Acyl-CoA N-acyltransferases (Nat)"/>
    <property type="match status" value="1"/>
</dbReference>
<evidence type="ECO:0000256" key="2">
    <source>
        <dbReference type="ARBA" id="ARBA00023315"/>
    </source>
</evidence>
<accession>A0A9P8ZVX0</accession>
<dbReference type="InterPro" id="IPR000182">
    <property type="entry name" value="GNAT_dom"/>
</dbReference>
<dbReference type="PANTHER" id="PTHR43877">
    <property type="entry name" value="AMINOALKYLPHOSPHONATE N-ACETYLTRANSFERASE-RELATED-RELATED"/>
    <property type="match status" value="1"/>
</dbReference>
<dbReference type="Pfam" id="PF00583">
    <property type="entry name" value="Acetyltransf_1"/>
    <property type="match status" value="1"/>
</dbReference>
<dbReference type="AlphaFoldDB" id="A0A9P8ZVX0"/>
<keyword evidence="5" id="KW-1185">Reference proteome</keyword>
<keyword evidence="1" id="KW-0808">Transferase</keyword>
<dbReference type="Proteomes" id="UP000758603">
    <property type="component" value="Unassembled WGS sequence"/>
</dbReference>
<feature type="domain" description="N-acetyltransferase" evidence="3">
    <location>
        <begin position="10"/>
        <end position="180"/>
    </location>
</feature>
<gene>
    <name evidence="4" type="ORF">BKA67DRAFT_661108</name>
</gene>
<keyword evidence="2" id="KW-0012">Acyltransferase</keyword>
<protein>
    <submittedName>
        <fullName evidence="4">Acyl-CoA N-acyltransferase</fullName>
    </submittedName>
</protein>